<dbReference type="EMBL" id="QWFX01000016">
    <property type="protein sequence ID" value="RIJ26868.1"/>
    <property type="molecule type" value="Genomic_DNA"/>
</dbReference>
<dbReference type="SUPFAM" id="SSF55729">
    <property type="entry name" value="Acyl-CoA N-acyltransferases (Nat)"/>
    <property type="match status" value="1"/>
</dbReference>
<proteinExistence type="predicted"/>
<name>A0A399R667_9PROT</name>
<dbReference type="Gene3D" id="3.40.630.30">
    <property type="match status" value="1"/>
</dbReference>
<reference evidence="2 3" key="1">
    <citation type="submission" date="2018-08" db="EMBL/GenBank/DDBJ databases">
        <title>Henriciella mobilis sp. nov., isolated from seawater.</title>
        <authorList>
            <person name="Cheng H."/>
            <person name="Wu Y.-H."/>
            <person name="Xu X.-W."/>
            <person name="Guo L.-L."/>
        </authorList>
    </citation>
    <scope>NUCLEOTIDE SEQUENCE [LARGE SCALE GENOMIC DNA]</scope>
    <source>
        <strain evidence="2 3">JN25</strain>
    </source>
</reference>
<organism evidence="2 3">
    <name type="scientific">Henriciella mobilis</name>
    <dbReference type="NCBI Taxonomy" id="2305467"/>
    <lineage>
        <taxon>Bacteria</taxon>
        <taxon>Pseudomonadati</taxon>
        <taxon>Pseudomonadota</taxon>
        <taxon>Alphaproteobacteria</taxon>
        <taxon>Hyphomonadales</taxon>
        <taxon>Hyphomonadaceae</taxon>
        <taxon>Henriciella</taxon>
    </lineage>
</organism>
<dbReference type="GO" id="GO:0016740">
    <property type="term" value="F:transferase activity"/>
    <property type="evidence" value="ECO:0007669"/>
    <property type="project" value="UniProtKB-KW"/>
</dbReference>
<evidence type="ECO:0000313" key="3">
    <source>
        <dbReference type="Proteomes" id="UP000266385"/>
    </source>
</evidence>
<feature type="domain" description="BioF2-like acetyltransferase" evidence="1">
    <location>
        <begin position="155"/>
        <end position="297"/>
    </location>
</feature>
<gene>
    <name evidence="2" type="ORF">D1223_18230</name>
</gene>
<accession>A0A399R667</accession>
<keyword evidence="3" id="KW-1185">Reference proteome</keyword>
<dbReference type="InterPro" id="IPR016181">
    <property type="entry name" value="Acyl_CoA_acyltransferase"/>
</dbReference>
<evidence type="ECO:0000259" key="1">
    <source>
        <dbReference type="Pfam" id="PF13480"/>
    </source>
</evidence>
<dbReference type="Pfam" id="PF13480">
    <property type="entry name" value="Acetyltransf_6"/>
    <property type="match status" value="1"/>
</dbReference>
<comment type="caution">
    <text evidence="2">The sequence shown here is derived from an EMBL/GenBank/DDBJ whole genome shotgun (WGS) entry which is preliminary data.</text>
</comment>
<dbReference type="RefSeq" id="WP_119377761.1">
    <property type="nucleotide sequence ID" value="NZ_QWFX01000016.1"/>
</dbReference>
<dbReference type="InterPro" id="IPR038740">
    <property type="entry name" value="BioF2-like_GNAT_dom"/>
</dbReference>
<keyword evidence="2" id="KW-0808">Transferase</keyword>
<evidence type="ECO:0000313" key="2">
    <source>
        <dbReference type="EMBL" id="RIJ26868.1"/>
    </source>
</evidence>
<protein>
    <submittedName>
        <fullName evidence="2">GNAT family N-acetyltransferase</fullName>
    </submittedName>
</protein>
<dbReference type="AlphaFoldDB" id="A0A399R667"/>
<dbReference type="Proteomes" id="UP000266385">
    <property type="component" value="Unassembled WGS sequence"/>
</dbReference>
<sequence length="359" mass="38816">MRKTATCLPIAALSTDDRAAWTSMRAQDDALASPYFSLDYLTALDSVYPGVEVIRVTEAGAPLAFLPFRRDMIGTGRAPDGLLGDLHGVIAAPNTSIDLPATLRQCGLGGYAFSAVPYQQARHGLAGAAGEGNQVMDLTGGYAGYLAERYEASSSFRRTHRKIEKLLDSGEVQITHDTFDETAFRRLIELKQDGYASAGHFDVFSLGWPEALLRRLAGSSTGDVSGVFSIMKIGGDFAAACFCMRSQSVLHYWFPGYEKAFSESKPGHAMLFSLAEWAASQGIREFHLGLGNVQYKRQMASYAAPVRAGAVAVGAPQKLVAGFHAWSSRREARRQRLGPLSAKLARKLERVSIVGRLGA</sequence>
<dbReference type="OrthoDB" id="4700839at2"/>